<dbReference type="EMBL" id="LAZR01002596">
    <property type="protein sequence ID" value="KKN28019.1"/>
    <property type="molecule type" value="Genomic_DNA"/>
</dbReference>
<sequence length="197" mass="21362">MKMQINFAILLSTLQWVMAQKSIAGKVIDASGIPFLAANVYLEGTYDGASTDEKGRFAFEISEIGTKTLILSRMGYEPHDETTDVDYIKNLKITMLEAINTLTGVNLTAVSFDVGDNLKVSVLKPLDIAAALKILSSISTVNEDGRLFVRGGDAGKTQVLIEGLSVFQPFNVTANNIPTRARFSPFLFKGITFSTGD</sequence>
<organism evidence="1">
    <name type="scientific">marine sediment metagenome</name>
    <dbReference type="NCBI Taxonomy" id="412755"/>
    <lineage>
        <taxon>unclassified sequences</taxon>
        <taxon>metagenomes</taxon>
        <taxon>ecological metagenomes</taxon>
    </lineage>
</organism>
<dbReference type="InterPro" id="IPR008969">
    <property type="entry name" value="CarboxyPept-like_regulatory"/>
</dbReference>
<dbReference type="AlphaFoldDB" id="A0A0F9PCY1"/>
<proteinExistence type="predicted"/>
<gene>
    <name evidence="1" type="ORF">LCGC14_0858560</name>
</gene>
<evidence type="ECO:0000313" key="1">
    <source>
        <dbReference type="EMBL" id="KKN28019.1"/>
    </source>
</evidence>
<dbReference type="Gene3D" id="2.60.40.1120">
    <property type="entry name" value="Carboxypeptidase-like, regulatory domain"/>
    <property type="match status" value="1"/>
</dbReference>
<evidence type="ECO:0008006" key="2">
    <source>
        <dbReference type="Google" id="ProtNLM"/>
    </source>
</evidence>
<protein>
    <recommendedName>
        <fullName evidence="2">TonB-dependent receptor plug domain-containing protein</fullName>
    </recommendedName>
</protein>
<name>A0A0F9PCY1_9ZZZZ</name>
<reference evidence="1" key="1">
    <citation type="journal article" date="2015" name="Nature">
        <title>Complex archaea that bridge the gap between prokaryotes and eukaryotes.</title>
        <authorList>
            <person name="Spang A."/>
            <person name="Saw J.H."/>
            <person name="Jorgensen S.L."/>
            <person name="Zaremba-Niedzwiedzka K."/>
            <person name="Martijn J."/>
            <person name="Lind A.E."/>
            <person name="van Eijk R."/>
            <person name="Schleper C."/>
            <person name="Guy L."/>
            <person name="Ettema T.J."/>
        </authorList>
    </citation>
    <scope>NUCLEOTIDE SEQUENCE</scope>
</reference>
<dbReference type="Pfam" id="PF13715">
    <property type="entry name" value="CarbopepD_reg_2"/>
    <property type="match status" value="1"/>
</dbReference>
<accession>A0A0F9PCY1</accession>
<comment type="caution">
    <text evidence="1">The sequence shown here is derived from an EMBL/GenBank/DDBJ whole genome shotgun (WGS) entry which is preliminary data.</text>
</comment>
<dbReference type="SUPFAM" id="SSF49464">
    <property type="entry name" value="Carboxypeptidase regulatory domain-like"/>
    <property type="match status" value="1"/>
</dbReference>